<evidence type="ECO:0000259" key="5">
    <source>
        <dbReference type="PROSITE" id="PS50061"/>
    </source>
</evidence>
<feature type="compositionally biased region" description="Low complexity" evidence="4">
    <location>
        <begin position="312"/>
        <end position="328"/>
    </location>
</feature>
<dbReference type="Gene3D" id="1.10.150.50">
    <property type="entry name" value="Transcription Factor, Ets-1"/>
    <property type="match status" value="1"/>
</dbReference>
<feature type="domain" description="ETS" evidence="5">
    <location>
        <begin position="639"/>
        <end position="719"/>
    </location>
</feature>
<dbReference type="SMART" id="SM00251">
    <property type="entry name" value="SAM_PNT"/>
    <property type="match status" value="1"/>
</dbReference>
<dbReference type="GO" id="GO:0043565">
    <property type="term" value="F:sequence-specific DNA binding"/>
    <property type="evidence" value="ECO:0007669"/>
    <property type="project" value="InterPro"/>
</dbReference>
<dbReference type="AlphaFoldDB" id="A0A6I8VPH6"/>
<sequence length="747" mass="81189">MELAICKTDLSATKFMLPPPALPPQATAIATGGPDHSASSVAQFSFHHNLNELFNGFSHNTLCHNSTFSIHPSVVPSILNSNNTTSNMRLKKNRKVTFLSSLVESKNIFIKEEPINGCKDLSDISDHEASLVFSHIDRMSSCWGDLWNWGSDVPTALPPLTPGTNRKVNEVLKASFASWEKEVQKYNITKDPREWTEEHVIYWLNWAKNEFSLVSMNLDPFYKMTGRAMVELGKEKFLAITPPFTGDILWEHLDILQKDCEKPNEDIVHGNSFESSATTASVCGSDHQVAPNYPTSNTGAEGTPNSQTAGVSSNNTSNNTNNNNNNNNRLSSMDYGTGAGNSDKSSFHPASSQHNGYSSNTHERPNNSPPPQQQQQQQNHNTNTNNSSGNSSNNSMLPPAVQQQSSSDSNNTSNNNNSNNTNPSNNNNNNNNINYQLAAISAIYHQHQVKEEPGTQNGSGGGSGGSYASGPNGSQNDPTDLSSYGLPPHLAAAYSGGAGSGSSSGGGGTASNGGGAAGDDSDYHSTISAQEHQSQASSGGNGSGNNSSGNSNGYGMDGSPDFYNSYGRGRYHDYPPEFTPYDAQPFQSMGAQPTAMDQWGAHTHPHPAAYMSTLGLDKSLLGGYTTQGGVPCFTGSGPIQLWQFLLELLLDKTCQSFISWTGDGWEFKLTDPDEVARRWGIRKNKPKMNYEKLSRGLRYYYDKNIIHKTAGKRYVYRFVCDLQNLVGHTPEELVAKYDLKIEKKDVD</sequence>
<evidence type="ECO:0000256" key="2">
    <source>
        <dbReference type="ARBA" id="ARBA00023125"/>
    </source>
</evidence>
<reference evidence="8" key="2">
    <citation type="submission" date="2025-08" db="UniProtKB">
        <authorList>
            <consortium name="RefSeq"/>
        </authorList>
    </citation>
    <scope>IDENTIFICATION</scope>
    <source>
        <strain evidence="8">MV-25-SWS-2005</strain>
        <tissue evidence="8">Whole body</tissue>
    </source>
</reference>
<evidence type="ECO:0000256" key="3">
    <source>
        <dbReference type="RuleBase" id="RU004019"/>
    </source>
</evidence>
<evidence type="ECO:0000313" key="7">
    <source>
        <dbReference type="Proteomes" id="UP000001819"/>
    </source>
</evidence>
<dbReference type="InterPro" id="IPR036390">
    <property type="entry name" value="WH_DNA-bd_sf"/>
</dbReference>
<dbReference type="Gene3D" id="1.10.10.10">
    <property type="entry name" value="Winged helix-like DNA-binding domain superfamily/Winged helix DNA-binding domain"/>
    <property type="match status" value="1"/>
</dbReference>
<dbReference type="FunFam" id="1.10.10.10:FF:000586">
    <property type="entry name" value="Uncharacterized protein, isoform B"/>
    <property type="match status" value="1"/>
</dbReference>
<dbReference type="Pfam" id="PF02198">
    <property type="entry name" value="SAM_PNT"/>
    <property type="match status" value="1"/>
</dbReference>
<protein>
    <submittedName>
        <fullName evidence="8">ETS-like protein pointed isoform X1</fullName>
    </submittedName>
</protein>
<dbReference type="InterPro" id="IPR046328">
    <property type="entry name" value="ETS_fam"/>
</dbReference>
<feature type="compositionally biased region" description="Polar residues" evidence="4">
    <location>
        <begin position="293"/>
        <end position="311"/>
    </location>
</feature>
<dbReference type="PROSITE" id="PS00345">
    <property type="entry name" value="ETS_DOMAIN_1"/>
    <property type="match status" value="1"/>
</dbReference>
<evidence type="ECO:0000259" key="6">
    <source>
        <dbReference type="PROSITE" id="PS51433"/>
    </source>
</evidence>
<dbReference type="CDD" id="cd08533">
    <property type="entry name" value="SAM_PNT-ETS-1_2"/>
    <property type="match status" value="1"/>
</dbReference>
<dbReference type="Proteomes" id="UP000001819">
    <property type="component" value="Chromosome 2"/>
</dbReference>
<dbReference type="Pfam" id="PF00178">
    <property type="entry name" value="Ets"/>
    <property type="match status" value="1"/>
</dbReference>
<keyword evidence="7" id="KW-1185">Reference proteome</keyword>
<dbReference type="InterPro" id="IPR000418">
    <property type="entry name" value="Ets_dom"/>
</dbReference>
<feature type="domain" description="PNT" evidence="6">
    <location>
        <begin position="174"/>
        <end position="260"/>
    </location>
</feature>
<feature type="compositionally biased region" description="Polar residues" evidence="4">
    <location>
        <begin position="524"/>
        <end position="536"/>
    </location>
</feature>
<gene>
    <name evidence="8" type="primary">pnt</name>
</gene>
<dbReference type="GO" id="GO:0030154">
    <property type="term" value="P:cell differentiation"/>
    <property type="evidence" value="ECO:0007669"/>
    <property type="project" value="TreeGrafter"/>
</dbReference>
<name>A0A6I8VPH6_DROPS</name>
<feature type="compositionally biased region" description="Low complexity" evidence="4">
    <location>
        <begin position="544"/>
        <end position="553"/>
    </location>
</feature>
<dbReference type="PANTHER" id="PTHR11849">
    <property type="entry name" value="ETS"/>
    <property type="match status" value="1"/>
</dbReference>
<evidence type="ECO:0000256" key="1">
    <source>
        <dbReference type="ARBA" id="ARBA00005562"/>
    </source>
</evidence>
<dbReference type="PRINTS" id="PR00454">
    <property type="entry name" value="ETSDOMAIN"/>
</dbReference>
<dbReference type="PROSITE" id="PS51433">
    <property type="entry name" value="PNT"/>
    <property type="match status" value="1"/>
</dbReference>
<dbReference type="PANTHER" id="PTHR11849:SF289">
    <property type="entry name" value="ETS-LIKE PROTEIN POINTED"/>
    <property type="match status" value="1"/>
</dbReference>
<dbReference type="GO" id="GO:0000981">
    <property type="term" value="F:DNA-binding transcription factor activity, RNA polymerase II-specific"/>
    <property type="evidence" value="ECO:0007669"/>
    <property type="project" value="TreeGrafter"/>
</dbReference>
<accession>A0A6I8VPH6</accession>
<feature type="region of interest" description="Disordered" evidence="4">
    <location>
        <begin position="284"/>
        <end position="432"/>
    </location>
</feature>
<feature type="compositionally biased region" description="Low complexity" evidence="4">
    <location>
        <begin position="373"/>
        <end position="395"/>
    </location>
</feature>
<feature type="compositionally biased region" description="Polar residues" evidence="4">
    <location>
        <begin position="340"/>
        <end position="360"/>
    </location>
</feature>
<evidence type="ECO:0000256" key="4">
    <source>
        <dbReference type="SAM" id="MobiDB-lite"/>
    </source>
</evidence>
<comment type="subcellular location">
    <subcellularLocation>
        <location evidence="3">Nucleus</location>
    </subcellularLocation>
</comment>
<dbReference type="InterPro" id="IPR013761">
    <property type="entry name" value="SAM/pointed_sf"/>
</dbReference>
<keyword evidence="2 3" id="KW-0238">DNA-binding</keyword>
<organism evidence="7 8">
    <name type="scientific">Drosophila pseudoobscura pseudoobscura</name>
    <name type="common">Fruit fly</name>
    <dbReference type="NCBI Taxonomy" id="46245"/>
    <lineage>
        <taxon>Eukaryota</taxon>
        <taxon>Metazoa</taxon>
        <taxon>Ecdysozoa</taxon>
        <taxon>Arthropoda</taxon>
        <taxon>Hexapoda</taxon>
        <taxon>Insecta</taxon>
        <taxon>Pterygota</taxon>
        <taxon>Neoptera</taxon>
        <taxon>Endopterygota</taxon>
        <taxon>Diptera</taxon>
        <taxon>Brachycera</taxon>
        <taxon>Muscomorpha</taxon>
        <taxon>Ephydroidea</taxon>
        <taxon>Drosophilidae</taxon>
        <taxon>Drosophila</taxon>
        <taxon>Sophophora</taxon>
    </lineage>
</organism>
<dbReference type="PROSITE" id="PS50061">
    <property type="entry name" value="ETS_DOMAIN_3"/>
    <property type="match status" value="1"/>
</dbReference>
<dbReference type="PROSITE" id="PS00346">
    <property type="entry name" value="ETS_DOMAIN_2"/>
    <property type="match status" value="1"/>
</dbReference>
<evidence type="ECO:0000313" key="8">
    <source>
        <dbReference type="RefSeq" id="XP_033232937.1"/>
    </source>
</evidence>
<feature type="region of interest" description="Disordered" evidence="4">
    <location>
        <begin position="450"/>
        <end position="559"/>
    </location>
</feature>
<proteinExistence type="inferred from homology"/>
<dbReference type="GO" id="GO:0005634">
    <property type="term" value="C:nucleus"/>
    <property type="evidence" value="ECO:0007669"/>
    <property type="project" value="UniProtKB-SubCell"/>
</dbReference>
<dbReference type="FunFam" id="1.10.150.50:FF:000014">
    <property type="entry name" value="Protein c-ets-1 isoform 1"/>
    <property type="match status" value="1"/>
</dbReference>
<comment type="similarity">
    <text evidence="1 3">Belongs to the ETS family.</text>
</comment>
<dbReference type="InterPro" id="IPR036388">
    <property type="entry name" value="WH-like_DNA-bd_sf"/>
</dbReference>
<feature type="compositionally biased region" description="Gly residues" evidence="4">
    <location>
        <begin position="496"/>
        <end position="517"/>
    </location>
</feature>
<dbReference type="InterPro" id="IPR003118">
    <property type="entry name" value="Pointed_dom"/>
</dbReference>
<feature type="compositionally biased region" description="Low complexity" evidence="4">
    <location>
        <begin position="405"/>
        <end position="432"/>
    </location>
</feature>
<feature type="compositionally biased region" description="Gly residues" evidence="4">
    <location>
        <begin position="457"/>
        <end position="467"/>
    </location>
</feature>
<dbReference type="SUPFAM" id="SSF47769">
    <property type="entry name" value="SAM/Pointed domain"/>
    <property type="match status" value="1"/>
</dbReference>
<dbReference type="FunCoup" id="A0A6I8VPH6">
    <property type="interactions" value="518"/>
</dbReference>
<dbReference type="InParanoid" id="A0A6I8VPH6"/>
<dbReference type="RefSeq" id="XP_033232937.1">
    <property type="nucleotide sequence ID" value="XM_033377046.1"/>
</dbReference>
<keyword evidence="3" id="KW-0539">Nucleus</keyword>
<dbReference type="SUPFAM" id="SSF46785">
    <property type="entry name" value="Winged helix' DNA-binding domain"/>
    <property type="match status" value="1"/>
</dbReference>
<dbReference type="SMART" id="SM00413">
    <property type="entry name" value="ETS"/>
    <property type="match status" value="1"/>
</dbReference>
<reference evidence="7" key="1">
    <citation type="submission" date="2024-06" db="UniProtKB">
        <authorList>
            <consortium name="RefSeq"/>
        </authorList>
    </citation>
    <scope>NUCLEOTIDE SEQUENCE [LARGE SCALE GENOMIC DNA]</scope>
    <source>
        <strain evidence="7">MV2-25</strain>
    </source>
</reference>